<protein>
    <submittedName>
        <fullName evidence="2">Uncharacterized protein</fullName>
    </submittedName>
</protein>
<organism evidence="2 3">
    <name type="scientific">Halovivax cerinus</name>
    <dbReference type="NCBI Taxonomy" id="1487865"/>
    <lineage>
        <taxon>Archaea</taxon>
        <taxon>Methanobacteriati</taxon>
        <taxon>Methanobacteriota</taxon>
        <taxon>Stenosarchaea group</taxon>
        <taxon>Halobacteria</taxon>
        <taxon>Halobacteriales</taxon>
        <taxon>Natrialbaceae</taxon>
        <taxon>Halovivax</taxon>
    </lineage>
</organism>
<feature type="transmembrane region" description="Helical" evidence="1">
    <location>
        <begin position="7"/>
        <end position="28"/>
    </location>
</feature>
<keyword evidence="1" id="KW-0812">Transmembrane</keyword>
<dbReference type="GeneID" id="73903970"/>
<dbReference type="AlphaFoldDB" id="A0ABD5NPC1"/>
<feature type="transmembrane region" description="Helical" evidence="1">
    <location>
        <begin position="34"/>
        <end position="52"/>
    </location>
</feature>
<dbReference type="EMBL" id="JBHSAQ010000003">
    <property type="protein sequence ID" value="MFC3958409.1"/>
    <property type="molecule type" value="Genomic_DNA"/>
</dbReference>
<sequence>MARYYDLVLALIPVSLLGIAAVLTVAGLPTITAIPGGALVATGLIGHALFINGPQDDVATHRATAGTSQPTAVNAD</sequence>
<dbReference type="InterPro" id="IPR058328">
    <property type="entry name" value="DUF8015"/>
</dbReference>
<evidence type="ECO:0000313" key="2">
    <source>
        <dbReference type="EMBL" id="MFC3958409.1"/>
    </source>
</evidence>
<evidence type="ECO:0000313" key="3">
    <source>
        <dbReference type="Proteomes" id="UP001595846"/>
    </source>
</evidence>
<dbReference type="Proteomes" id="UP001595846">
    <property type="component" value="Unassembled WGS sequence"/>
</dbReference>
<comment type="caution">
    <text evidence="2">The sequence shown here is derived from an EMBL/GenBank/DDBJ whole genome shotgun (WGS) entry which is preliminary data.</text>
</comment>
<reference evidence="2 3" key="1">
    <citation type="journal article" date="2019" name="Int. J. Syst. Evol. Microbiol.">
        <title>The Global Catalogue of Microorganisms (GCM) 10K type strain sequencing project: providing services to taxonomists for standard genome sequencing and annotation.</title>
        <authorList>
            <consortium name="The Broad Institute Genomics Platform"/>
            <consortium name="The Broad Institute Genome Sequencing Center for Infectious Disease"/>
            <person name="Wu L."/>
            <person name="Ma J."/>
        </authorList>
    </citation>
    <scope>NUCLEOTIDE SEQUENCE [LARGE SCALE GENOMIC DNA]</scope>
    <source>
        <strain evidence="2 3">IBRC-M 10256</strain>
    </source>
</reference>
<name>A0ABD5NPC1_9EURY</name>
<accession>A0ABD5NPC1</accession>
<keyword evidence="1" id="KW-0472">Membrane</keyword>
<proteinExistence type="predicted"/>
<evidence type="ECO:0000256" key="1">
    <source>
        <dbReference type="SAM" id="Phobius"/>
    </source>
</evidence>
<dbReference type="RefSeq" id="WP_256531247.1">
    <property type="nucleotide sequence ID" value="NZ_CP101824.1"/>
</dbReference>
<dbReference type="Pfam" id="PF26047">
    <property type="entry name" value="DUF8015"/>
    <property type="match status" value="1"/>
</dbReference>
<keyword evidence="1" id="KW-1133">Transmembrane helix</keyword>
<gene>
    <name evidence="2" type="ORF">ACFOUR_08515</name>
</gene>
<keyword evidence="3" id="KW-1185">Reference proteome</keyword>